<sequence>MNACENGKIWRAIDAYDYVCVDQQRLFDISEDNKLGDSRIAENGCQPPYVPRNAFVGDEVCVTKEESKRIQTENDEQHSHMRYYAFFNGQDTIGI</sequence>
<gene>
    <name evidence="1" type="ORF">TCNE_LOCUS2953</name>
</gene>
<dbReference type="EMBL" id="UYWY01003368">
    <property type="protein sequence ID" value="VDM28670.1"/>
    <property type="molecule type" value="Genomic_DNA"/>
</dbReference>
<reference evidence="3" key="1">
    <citation type="submission" date="2016-06" db="UniProtKB">
        <authorList>
            <consortium name="WormBaseParasite"/>
        </authorList>
    </citation>
    <scope>IDENTIFICATION</scope>
</reference>
<evidence type="ECO:0000313" key="1">
    <source>
        <dbReference type="EMBL" id="VDM28670.1"/>
    </source>
</evidence>
<keyword evidence="2" id="KW-1185">Reference proteome</keyword>
<reference evidence="1 2" key="2">
    <citation type="submission" date="2018-11" db="EMBL/GenBank/DDBJ databases">
        <authorList>
            <consortium name="Pathogen Informatics"/>
        </authorList>
    </citation>
    <scope>NUCLEOTIDE SEQUENCE [LARGE SCALE GENOMIC DNA]</scope>
</reference>
<protein>
    <submittedName>
        <fullName evidence="1 3">Uncharacterized protein</fullName>
    </submittedName>
</protein>
<name>A0A183U383_TOXCA</name>
<dbReference type="WBParaSite" id="TCNE_0000295301-mRNA-1">
    <property type="protein sequence ID" value="TCNE_0000295301-mRNA-1"/>
    <property type="gene ID" value="TCNE_0000295301"/>
</dbReference>
<evidence type="ECO:0000313" key="2">
    <source>
        <dbReference type="Proteomes" id="UP000050794"/>
    </source>
</evidence>
<dbReference type="Proteomes" id="UP000050794">
    <property type="component" value="Unassembled WGS sequence"/>
</dbReference>
<organism evidence="2 3">
    <name type="scientific">Toxocara canis</name>
    <name type="common">Canine roundworm</name>
    <dbReference type="NCBI Taxonomy" id="6265"/>
    <lineage>
        <taxon>Eukaryota</taxon>
        <taxon>Metazoa</taxon>
        <taxon>Ecdysozoa</taxon>
        <taxon>Nematoda</taxon>
        <taxon>Chromadorea</taxon>
        <taxon>Rhabditida</taxon>
        <taxon>Spirurina</taxon>
        <taxon>Ascaridomorpha</taxon>
        <taxon>Ascaridoidea</taxon>
        <taxon>Toxocaridae</taxon>
        <taxon>Toxocara</taxon>
    </lineage>
</organism>
<evidence type="ECO:0000313" key="3">
    <source>
        <dbReference type="WBParaSite" id="TCNE_0000295301-mRNA-1"/>
    </source>
</evidence>
<dbReference type="AlphaFoldDB" id="A0A183U383"/>
<proteinExistence type="predicted"/>
<accession>A0A183U383</accession>